<evidence type="ECO:0000313" key="2">
    <source>
        <dbReference type="Proteomes" id="UP000663828"/>
    </source>
</evidence>
<evidence type="ECO:0000313" key="1">
    <source>
        <dbReference type="EMBL" id="CAF1060702.1"/>
    </source>
</evidence>
<name>A0A814L634_ADIRI</name>
<reference evidence="1" key="1">
    <citation type="submission" date="2021-02" db="EMBL/GenBank/DDBJ databases">
        <authorList>
            <person name="Nowell W R."/>
        </authorList>
    </citation>
    <scope>NUCLEOTIDE SEQUENCE</scope>
</reference>
<organism evidence="1 2">
    <name type="scientific">Adineta ricciae</name>
    <name type="common">Rotifer</name>
    <dbReference type="NCBI Taxonomy" id="249248"/>
    <lineage>
        <taxon>Eukaryota</taxon>
        <taxon>Metazoa</taxon>
        <taxon>Spiralia</taxon>
        <taxon>Gnathifera</taxon>
        <taxon>Rotifera</taxon>
        <taxon>Eurotatoria</taxon>
        <taxon>Bdelloidea</taxon>
        <taxon>Adinetida</taxon>
        <taxon>Adinetidae</taxon>
        <taxon>Adineta</taxon>
    </lineage>
</organism>
<sequence>MELPTVDVSSEYCSCVSPVPTLKEYQIEGTFNENNYEKAKQDIVKACPPASMSFSSVPMPSVQNQNYTNGTGEQIETATLQRCIDNI</sequence>
<protein>
    <submittedName>
        <fullName evidence="1">Uncharacterized protein</fullName>
    </submittedName>
</protein>
<dbReference type="EMBL" id="CAJNOR010001032">
    <property type="protein sequence ID" value="CAF1060702.1"/>
    <property type="molecule type" value="Genomic_DNA"/>
</dbReference>
<dbReference type="Proteomes" id="UP000663828">
    <property type="component" value="Unassembled WGS sequence"/>
</dbReference>
<dbReference type="AlphaFoldDB" id="A0A814L634"/>
<accession>A0A814L634</accession>
<comment type="caution">
    <text evidence="1">The sequence shown here is derived from an EMBL/GenBank/DDBJ whole genome shotgun (WGS) entry which is preliminary data.</text>
</comment>
<keyword evidence="2" id="KW-1185">Reference proteome</keyword>
<proteinExistence type="predicted"/>
<gene>
    <name evidence="1" type="ORF">XAT740_LOCUS16267</name>
</gene>